<evidence type="ECO:0000313" key="3">
    <source>
        <dbReference type="Proteomes" id="UP000730161"/>
    </source>
</evidence>
<keyword evidence="1" id="KW-0812">Transmembrane</keyword>
<dbReference type="EMBL" id="JWHL01000002">
    <property type="protein sequence ID" value="MBR1368328.1"/>
    <property type="molecule type" value="Genomic_DNA"/>
</dbReference>
<reference evidence="2" key="1">
    <citation type="submission" date="2014-12" db="EMBL/GenBank/DDBJ databases">
        <authorList>
            <person name="Huang H.-H."/>
            <person name="Chen S.-C."/>
            <person name="Lai M.-C."/>
        </authorList>
    </citation>
    <scope>NUCLEOTIDE SEQUENCE</scope>
    <source>
        <strain evidence="2">K1F9705b</strain>
    </source>
</reference>
<accession>A0A8J7W8U2</accession>
<keyword evidence="1" id="KW-1133">Transmembrane helix</keyword>
<feature type="transmembrane region" description="Helical" evidence="1">
    <location>
        <begin position="6"/>
        <end position="34"/>
    </location>
</feature>
<evidence type="ECO:0000313" key="2">
    <source>
        <dbReference type="EMBL" id="MBR1368328.1"/>
    </source>
</evidence>
<protein>
    <submittedName>
        <fullName evidence="2">Uncharacterized protein</fullName>
    </submittedName>
</protein>
<feature type="transmembrane region" description="Helical" evidence="1">
    <location>
        <begin position="54"/>
        <end position="74"/>
    </location>
</feature>
<keyword evidence="3" id="KW-1185">Reference proteome</keyword>
<organism evidence="2 3">
    <name type="scientific">Methanocalculus chunghsingensis</name>
    <dbReference type="NCBI Taxonomy" id="156457"/>
    <lineage>
        <taxon>Archaea</taxon>
        <taxon>Methanobacteriati</taxon>
        <taxon>Methanobacteriota</taxon>
        <taxon>Stenosarchaea group</taxon>
        <taxon>Methanomicrobia</taxon>
        <taxon>Methanomicrobiales</taxon>
        <taxon>Methanocalculaceae</taxon>
        <taxon>Methanocalculus</taxon>
    </lineage>
</organism>
<comment type="caution">
    <text evidence="2">The sequence shown here is derived from an EMBL/GenBank/DDBJ whole genome shotgun (WGS) entry which is preliminary data.</text>
</comment>
<dbReference type="Proteomes" id="UP000730161">
    <property type="component" value="Unassembled WGS sequence"/>
</dbReference>
<evidence type="ECO:0000256" key="1">
    <source>
        <dbReference type="SAM" id="Phobius"/>
    </source>
</evidence>
<name>A0A8J7W8U2_9EURY</name>
<dbReference type="AlphaFoldDB" id="A0A8J7W8U2"/>
<sequence length="75" mass="8064">MVAGVALYIGLFIAQGAFMISILYAAIIGSLILIGLASRLFASNEEQAKKYEMILIWCCLLTFAIYGLLFAGGVI</sequence>
<proteinExistence type="predicted"/>
<gene>
    <name evidence="2" type="ORF">RJ53_01965</name>
</gene>
<keyword evidence="1" id="KW-0472">Membrane</keyword>